<feature type="chain" id="PRO_5006435838" evidence="1">
    <location>
        <begin position="21"/>
        <end position="127"/>
    </location>
</feature>
<keyword evidence="1" id="KW-0732">Signal</keyword>
<dbReference type="OrthoDB" id="7960469at2"/>
<protein>
    <submittedName>
        <fullName evidence="2">Uncharacterized protein</fullName>
    </submittedName>
</protein>
<gene>
    <name evidence="2" type="ORF">AOQ71_15585</name>
</gene>
<evidence type="ECO:0000313" key="2">
    <source>
        <dbReference type="EMBL" id="KRQ12574.1"/>
    </source>
</evidence>
<feature type="signal peptide" evidence="1">
    <location>
        <begin position="1"/>
        <end position="20"/>
    </location>
</feature>
<evidence type="ECO:0000313" key="3">
    <source>
        <dbReference type="Proteomes" id="UP000051936"/>
    </source>
</evidence>
<comment type="caution">
    <text evidence="2">The sequence shown here is derived from an EMBL/GenBank/DDBJ whole genome shotgun (WGS) entry which is preliminary data.</text>
</comment>
<organism evidence="2 3">
    <name type="scientific">Bradyrhizobium manausense</name>
    <dbReference type="NCBI Taxonomy" id="989370"/>
    <lineage>
        <taxon>Bacteria</taxon>
        <taxon>Pseudomonadati</taxon>
        <taxon>Pseudomonadota</taxon>
        <taxon>Alphaproteobacteria</taxon>
        <taxon>Hyphomicrobiales</taxon>
        <taxon>Nitrobacteraceae</taxon>
        <taxon>Bradyrhizobium</taxon>
    </lineage>
</organism>
<accession>A0A0R3DWN0</accession>
<name>A0A0R3DWN0_9BRAD</name>
<dbReference type="STRING" id="989370.AOQ71_15585"/>
<sequence>MMYRLGILFAAALIGSVAVAHCQSVPRNTGLTIQGPADQASGAIVKDALGRPCIDIEAVSRPETINPNMQDHIVSLKNNCPKLIKAKVCYFNSDRCRDVVLEPYKRVDSLLGTMRGIQFFRYTVITK</sequence>
<proteinExistence type="predicted"/>
<evidence type="ECO:0000256" key="1">
    <source>
        <dbReference type="SAM" id="SignalP"/>
    </source>
</evidence>
<dbReference type="EMBL" id="LJYG01000062">
    <property type="protein sequence ID" value="KRQ12574.1"/>
    <property type="molecule type" value="Genomic_DNA"/>
</dbReference>
<dbReference type="Proteomes" id="UP000051936">
    <property type="component" value="Unassembled WGS sequence"/>
</dbReference>
<dbReference type="RefSeq" id="WP_057747556.1">
    <property type="nucleotide sequence ID" value="NZ_LJYG01000062.1"/>
</dbReference>
<reference evidence="2 3" key="1">
    <citation type="submission" date="2015-09" db="EMBL/GenBank/DDBJ databases">
        <title>Draft Genome Sequence of Bradyrhizobium manausense Strain BR 3351T, a Novel Symbiotic Nitrogen-Fixing Alphaproteobacterium Isolated from Brazilian Amazon Rain Forest.</title>
        <authorList>
            <person name="De Araujo J.L."/>
            <person name="Zilli J.E."/>
        </authorList>
    </citation>
    <scope>NUCLEOTIDE SEQUENCE [LARGE SCALE GENOMIC DNA]</scope>
    <source>
        <strain evidence="2 3">BR3351</strain>
    </source>
</reference>
<keyword evidence="3" id="KW-1185">Reference proteome</keyword>
<dbReference type="AlphaFoldDB" id="A0A0R3DWN0"/>